<feature type="region of interest" description="Disordered" evidence="2">
    <location>
        <begin position="1"/>
        <end position="84"/>
    </location>
</feature>
<dbReference type="GO" id="GO:0034501">
    <property type="term" value="P:protein localization to kinetochore"/>
    <property type="evidence" value="ECO:0007669"/>
    <property type="project" value="TreeGrafter"/>
</dbReference>
<organism evidence="4 5">
    <name type="scientific">Piedraia hortae CBS 480.64</name>
    <dbReference type="NCBI Taxonomy" id="1314780"/>
    <lineage>
        <taxon>Eukaryota</taxon>
        <taxon>Fungi</taxon>
        <taxon>Dikarya</taxon>
        <taxon>Ascomycota</taxon>
        <taxon>Pezizomycotina</taxon>
        <taxon>Dothideomycetes</taxon>
        <taxon>Dothideomycetidae</taxon>
        <taxon>Capnodiales</taxon>
        <taxon>Piedraiaceae</taxon>
        <taxon>Piedraia</taxon>
    </lineage>
</organism>
<dbReference type="Pfam" id="PF08317">
    <property type="entry name" value="Spc7"/>
    <property type="match status" value="1"/>
</dbReference>
<dbReference type="OrthoDB" id="5592879at2759"/>
<gene>
    <name evidence="4" type="ORF">K470DRAFT_254964</name>
</gene>
<feature type="coiled-coil region" evidence="1">
    <location>
        <begin position="770"/>
        <end position="850"/>
    </location>
</feature>
<dbReference type="GO" id="GO:0007094">
    <property type="term" value="P:mitotic spindle assembly checkpoint signaling"/>
    <property type="evidence" value="ECO:0007669"/>
    <property type="project" value="TreeGrafter"/>
</dbReference>
<feature type="compositionally biased region" description="Polar residues" evidence="2">
    <location>
        <begin position="332"/>
        <end position="343"/>
    </location>
</feature>
<accession>A0A6A7C7R1</accession>
<evidence type="ECO:0000256" key="1">
    <source>
        <dbReference type="SAM" id="Coils"/>
    </source>
</evidence>
<feature type="region of interest" description="Disordered" evidence="2">
    <location>
        <begin position="273"/>
        <end position="292"/>
    </location>
</feature>
<evidence type="ECO:0000259" key="3">
    <source>
        <dbReference type="SMART" id="SM00787"/>
    </source>
</evidence>
<dbReference type="AlphaFoldDB" id="A0A6A7C7R1"/>
<feature type="compositionally biased region" description="Basic and acidic residues" evidence="2">
    <location>
        <begin position="478"/>
        <end position="489"/>
    </location>
</feature>
<evidence type="ECO:0000256" key="2">
    <source>
        <dbReference type="SAM" id="MobiDB-lite"/>
    </source>
</evidence>
<feature type="domain" description="Spc7 kinetochore protein" evidence="3">
    <location>
        <begin position="585"/>
        <end position="903"/>
    </location>
</feature>
<feature type="compositionally biased region" description="Basic and acidic residues" evidence="2">
    <location>
        <begin position="448"/>
        <end position="457"/>
    </location>
</feature>
<feature type="region of interest" description="Disordered" evidence="2">
    <location>
        <begin position="318"/>
        <end position="389"/>
    </location>
</feature>
<dbReference type="InterPro" id="IPR040850">
    <property type="entry name" value="Knl1_RWD_C"/>
</dbReference>
<feature type="region of interest" description="Disordered" evidence="2">
    <location>
        <begin position="426"/>
        <end position="597"/>
    </location>
</feature>
<protein>
    <submittedName>
        <fullName evidence="4">Spc7-domain-containing protein</fullName>
    </submittedName>
</protein>
<reference evidence="4" key="1">
    <citation type="journal article" date="2020" name="Stud. Mycol.">
        <title>101 Dothideomycetes genomes: a test case for predicting lifestyles and emergence of pathogens.</title>
        <authorList>
            <person name="Haridas S."/>
            <person name="Albert R."/>
            <person name="Binder M."/>
            <person name="Bloem J."/>
            <person name="Labutti K."/>
            <person name="Salamov A."/>
            <person name="Andreopoulos B."/>
            <person name="Baker S."/>
            <person name="Barry K."/>
            <person name="Bills G."/>
            <person name="Bluhm B."/>
            <person name="Cannon C."/>
            <person name="Castanera R."/>
            <person name="Culley D."/>
            <person name="Daum C."/>
            <person name="Ezra D."/>
            <person name="Gonzalez J."/>
            <person name="Henrissat B."/>
            <person name="Kuo A."/>
            <person name="Liang C."/>
            <person name="Lipzen A."/>
            <person name="Lutzoni F."/>
            <person name="Magnuson J."/>
            <person name="Mondo S."/>
            <person name="Nolan M."/>
            <person name="Ohm R."/>
            <person name="Pangilinan J."/>
            <person name="Park H.-J."/>
            <person name="Ramirez L."/>
            <person name="Alfaro M."/>
            <person name="Sun H."/>
            <person name="Tritt A."/>
            <person name="Yoshinaga Y."/>
            <person name="Zwiers L.-H."/>
            <person name="Turgeon B."/>
            <person name="Goodwin S."/>
            <person name="Spatafora J."/>
            <person name="Crous P."/>
            <person name="Grigoriev I."/>
        </authorList>
    </citation>
    <scope>NUCLEOTIDE SEQUENCE</scope>
    <source>
        <strain evidence="4">CBS 480.64</strain>
    </source>
</reference>
<dbReference type="Pfam" id="PF18210">
    <property type="entry name" value="Knl1_RWD_C"/>
    <property type="match status" value="1"/>
</dbReference>
<evidence type="ECO:0000313" key="5">
    <source>
        <dbReference type="Proteomes" id="UP000799421"/>
    </source>
</evidence>
<feature type="compositionally biased region" description="Polar residues" evidence="2">
    <location>
        <begin position="59"/>
        <end position="68"/>
    </location>
</feature>
<sequence>MDKENLAPQYSGRARTGPFAGKKESKGRSKSIGPGGLGQSSVKNDVKFDAKDRRKSAYASATKSIISSEQEKAERQAARRKTLANRRVSFAPEATLHTWDVIELPQDATTSTESSDHTQRARYALEQEELLLEPPNESEQGLFNEIMQEEDDVELDDHVEHGSLARADNVTVTIASLESESPSSTNSSARLEAALRQAAQTAGTRGIEFDEFGDDDVSMELAEEEITAAFKPWARHVYASDENASPFASATKLSNDDDDDDSDQSMDVTRAVGRIVPAPEAAMEEDESDDASMDVTQAVGGILDDDQTEGASMDLTKAIGKIQGSKRRRSTTELGSPIASSPAAQAKRRQLTAIGNGLMASVQNGSPTKPGRRRSLRSRTSGMSDQEGATMDLTQAVGRIQDADSTSWSHDENEDLTLERVPALGRIKISDNGPSTPKHQTPLSVRLSPKDPERFIEPPDSGPKKLLTPILQKQVNRSAEKMPSSDRRRQTIAPSKVSWTGAVFDETKSPKPQASTSSHQLRASSRSPRRPSPFDETQVKKSPSAELTASIRLMSTPRKEALKNLTPKKGTLQLSPPKMSTSTIKLKEPTPELPSSPKMSIQQFLDMANIHFMDMTATARRATMSRAPYAQADEEGQVSLSDAVVAAACIQPEHDMFQHACHELKHYINEGKQVIQRLEAQVLRETPPLMAAYSKATGAQKAELDAKLRDIKMHARLKSKEMWYSWRSQLLDDLLKGLSTIGEGMIQDDETLRKAEEVVRVKLPPLLETYKELQRKESQLLEAAAAVKEEDQDKLQHARSRLMQADAEIENKKKILAELKQKKQEISARRTEVQDRVDECKNVIAESKRRREATRGFTIDEIDRLNASIKEKEAKTGWNIVTACDEPPSVTMNYRSHLQIFFNGCAFANAKPSMRPADNANGPISLTYIGKPKLTTTLRFFLQLIRARLHALPQHRTQTSSMLKMVSSGWDVATKIAEFEAGVNERNLLNTRIVSDEHLSVAAKVLIIAAKTRLRVVFDVHVAGDDVLQLSVNTSVSIDYGRANKIELNDRLGKMVNSESRTWGDAVEELKKLCLKMNEGDDGVEVVS</sequence>
<feature type="compositionally biased region" description="Polar residues" evidence="2">
    <location>
        <begin position="432"/>
        <end position="443"/>
    </location>
</feature>
<dbReference type="GO" id="GO:1990758">
    <property type="term" value="P:mitotic sister chromatid biorientation"/>
    <property type="evidence" value="ECO:0007669"/>
    <property type="project" value="TreeGrafter"/>
</dbReference>
<dbReference type="PANTHER" id="PTHR28260">
    <property type="entry name" value="SPINDLE POLE BODY COMPONENT SPC105"/>
    <property type="match status" value="1"/>
</dbReference>
<dbReference type="PANTHER" id="PTHR28260:SF1">
    <property type="entry name" value="SPINDLE POLE BODY COMPONENT SPC105"/>
    <property type="match status" value="1"/>
</dbReference>
<dbReference type="Pfam" id="PF15402">
    <property type="entry name" value="MELT_2"/>
    <property type="match status" value="4"/>
</dbReference>
<dbReference type="EMBL" id="MU005961">
    <property type="protein sequence ID" value="KAF2863277.1"/>
    <property type="molecule type" value="Genomic_DNA"/>
</dbReference>
<feature type="compositionally biased region" description="Acidic residues" evidence="2">
    <location>
        <begin position="282"/>
        <end position="292"/>
    </location>
</feature>
<evidence type="ECO:0000313" key="4">
    <source>
        <dbReference type="EMBL" id="KAF2863277.1"/>
    </source>
</evidence>
<dbReference type="SMART" id="SM01315">
    <property type="entry name" value="Spc7_N"/>
    <property type="match status" value="1"/>
</dbReference>
<keyword evidence="5" id="KW-1185">Reference proteome</keyword>
<feature type="compositionally biased region" description="Polar residues" evidence="2">
    <location>
        <begin position="510"/>
        <end position="523"/>
    </location>
</feature>
<dbReference type="Proteomes" id="UP000799421">
    <property type="component" value="Unassembled WGS sequence"/>
</dbReference>
<dbReference type="InterPro" id="IPR013253">
    <property type="entry name" value="Spc7_domain"/>
</dbReference>
<dbReference type="GO" id="GO:0000776">
    <property type="term" value="C:kinetochore"/>
    <property type="evidence" value="ECO:0007669"/>
    <property type="project" value="TreeGrafter"/>
</dbReference>
<name>A0A6A7C7R1_9PEZI</name>
<feature type="compositionally biased region" description="Polar residues" evidence="2">
    <location>
        <begin position="572"/>
        <end position="584"/>
    </location>
</feature>
<keyword evidence="1" id="KW-0175">Coiled coil</keyword>
<proteinExistence type="predicted"/>
<dbReference type="SMART" id="SM00787">
    <property type="entry name" value="Spc7"/>
    <property type="match status" value="1"/>
</dbReference>
<dbReference type="InterPro" id="IPR033338">
    <property type="entry name" value="Spc105/Spc7"/>
</dbReference>